<evidence type="ECO:0000313" key="2">
    <source>
        <dbReference type="EMBL" id="KKP44587.1"/>
    </source>
</evidence>
<keyword evidence="1" id="KW-0472">Membrane</keyword>
<keyword evidence="1" id="KW-0812">Transmembrane</keyword>
<gene>
    <name evidence="2" type="ORF">UR35_C0007G0003</name>
</gene>
<dbReference type="STRING" id="1618566.UR35_C0007G0003"/>
<feature type="transmembrane region" description="Helical" evidence="1">
    <location>
        <begin position="38"/>
        <end position="61"/>
    </location>
</feature>
<accession>A0A0G0CMJ7</accession>
<comment type="caution">
    <text evidence="2">The sequence shown here is derived from an EMBL/GenBank/DDBJ whole genome shotgun (WGS) entry which is preliminary data.</text>
</comment>
<sequence>MAKRIEKIVATKDRSIVFFEIDQTRKEMTHSISESTSVSILALVLFIGAPSVFPEIINPYLPSSLKIMQVIVAVPLVFWLITIFANMVRYFKILKLQDNLTK</sequence>
<dbReference type="EMBL" id="LBOW01000007">
    <property type="protein sequence ID" value="KKP44587.1"/>
    <property type="molecule type" value="Genomic_DNA"/>
</dbReference>
<protein>
    <submittedName>
        <fullName evidence="2">Uncharacterized protein</fullName>
    </submittedName>
</protein>
<name>A0A0G0CMJ7_9BACT</name>
<dbReference type="Proteomes" id="UP000034778">
    <property type="component" value="Unassembled WGS sequence"/>
</dbReference>
<organism evidence="2 3">
    <name type="scientific">Candidatus Woesebacteria bacterium GW2011_GWB1_33_22</name>
    <dbReference type="NCBI Taxonomy" id="1618566"/>
    <lineage>
        <taxon>Bacteria</taxon>
        <taxon>Candidatus Woeseibacteriota</taxon>
    </lineage>
</organism>
<dbReference type="AlphaFoldDB" id="A0A0G0CMJ7"/>
<feature type="transmembrane region" description="Helical" evidence="1">
    <location>
        <begin position="67"/>
        <end position="88"/>
    </location>
</feature>
<keyword evidence="1" id="KW-1133">Transmembrane helix</keyword>
<proteinExistence type="predicted"/>
<evidence type="ECO:0000313" key="3">
    <source>
        <dbReference type="Proteomes" id="UP000034778"/>
    </source>
</evidence>
<reference evidence="2 3" key="1">
    <citation type="journal article" date="2015" name="Nature">
        <title>rRNA introns, odd ribosomes, and small enigmatic genomes across a large radiation of phyla.</title>
        <authorList>
            <person name="Brown C.T."/>
            <person name="Hug L.A."/>
            <person name="Thomas B.C."/>
            <person name="Sharon I."/>
            <person name="Castelle C.J."/>
            <person name="Singh A."/>
            <person name="Wilkins M.J."/>
            <person name="Williams K.H."/>
            <person name="Banfield J.F."/>
        </authorList>
    </citation>
    <scope>NUCLEOTIDE SEQUENCE [LARGE SCALE GENOMIC DNA]</scope>
</reference>
<evidence type="ECO:0000256" key="1">
    <source>
        <dbReference type="SAM" id="Phobius"/>
    </source>
</evidence>